<evidence type="ECO:0000256" key="12">
    <source>
        <dbReference type="ARBA" id="ARBA00049954"/>
    </source>
</evidence>
<dbReference type="NCBIfam" id="TIGR00191">
    <property type="entry name" value="thrB"/>
    <property type="match status" value="1"/>
</dbReference>
<evidence type="ECO:0000256" key="10">
    <source>
        <dbReference type="ARBA" id="ARBA00022840"/>
    </source>
</evidence>
<name>A0A2P7N0E2_9CYAN</name>
<dbReference type="InterPro" id="IPR014721">
    <property type="entry name" value="Ribsml_uS5_D2-typ_fold_subgr"/>
</dbReference>
<dbReference type="PRINTS" id="PR00958">
    <property type="entry name" value="HOMSERKINASE"/>
</dbReference>
<comment type="pathway">
    <text evidence="1 13">Amino-acid biosynthesis; L-threonine biosynthesis; L-threonine from L-aspartate: step 4/5.</text>
</comment>
<dbReference type="PROSITE" id="PS00627">
    <property type="entry name" value="GHMP_KINASES_ATP"/>
    <property type="match status" value="1"/>
</dbReference>
<dbReference type="PANTHER" id="PTHR20861">
    <property type="entry name" value="HOMOSERINE/4-DIPHOSPHOCYTIDYL-2-C-METHYL-D-ERYTHRITOL KINASE"/>
    <property type="match status" value="1"/>
</dbReference>
<dbReference type="SUPFAM" id="SSF54211">
    <property type="entry name" value="Ribosomal protein S5 domain 2-like"/>
    <property type="match status" value="1"/>
</dbReference>
<dbReference type="PIRSF" id="PIRSF000676">
    <property type="entry name" value="Homoser_kin"/>
    <property type="match status" value="1"/>
</dbReference>
<comment type="similarity">
    <text evidence="2 13">Belongs to the GHMP kinase family. Homoserine kinase subfamily.</text>
</comment>
<dbReference type="GO" id="GO:0004413">
    <property type="term" value="F:homoserine kinase activity"/>
    <property type="evidence" value="ECO:0007669"/>
    <property type="project" value="UniProtKB-UniRule"/>
</dbReference>
<dbReference type="InterPro" id="IPR013750">
    <property type="entry name" value="GHMP_kinase_C_dom"/>
</dbReference>
<dbReference type="InterPro" id="IPR000870">
    <property type="entry name" value="Homoserine_kinase"/>
</dbReference>
<gene>
    <name evidence="13" type="primary">thrB</name>
    <name evidence="16" type="ORF">C7K55_03015</name>
</gene>
<organism evidence="16 17">
    <name type="scientific">Cyanobium usitatum str. Tous</name>
    <dbReference type="NCBI Taxonomy" id="2116684"/>
    <lineage>
        <taxon>Bacteria</taxon>
        <taxon>Bacillati</taxon>
        <taxon>Cyanobacteriota</taxon>
        <taxon>Cyanophyceae</taxon>
        <taxon>Synechococcales</taxon>
        <taxon>Prochlorococcaceae</taxon>
        <taxon>Cyanobium</taxon>
    </lineage>
</organism>
<keyword evidence="10 13" id="KW-0067">ATP-binding</keyword>
<feature type="domain" description="GHMP kinase N-terminal" evidence="14">
    <location>
        <begin position="68"/>
        <end position="150"/>
    </location>
</feature>
<accession>A0A2P7N0E2</accession>
<evidence type="ECO:0000256" key="13">
    <source>
        <dbReference type="HAMAP-Rule" id="MF_00384"/>
    </source>
</evidence>
<keyword evidence="9 13" id="KW-0418">Kinase</keyword>
<protein>
    <recommendedName>
        <fullName evidence="4 13">Homoserine kinase</fullName>
        <shortName evidence="13">HK</shortName>
        <shortName evidence="13">HSK</shortName>
        <ecNumber evidence="3 13">2.7.1.39</ecNumber>
    </recommendedName>
</protein>
<dbReference type="PANTHER" id="PTHR20861:SF1">
    <property type="entry name" value="HOMOSERINE KINASE"/>
    <property type="match status" value="1"/>
</dbReference>
<dbReference type="RefSeq" id="WP_106501914.1">
    <property type="nucleotide sequence ID" value="NZ_PXXO01000002.1"/>
</dbReference>
<dbReference type="HAMAP" id="MF_00384">
    <property type="entry name" value="Homoser_kinase"/>
    <property type="match status" value="1"/>
</dbReference>
<dbReference type="EMBL" id="PXXO01000002">
    <property type="protein sequence ID" value="PSJ06940.1"/>
    <property type="molecule type" value="Genomic_DNA"/>
</dbReference>
<keyword evidence="8 13" id="KW-0547">Nucleotide-binding</keyword>
<dbReference type="Pfam" id="PF08544">
    <property type="entry name" value="GHMP_kinases_C"/>
    <property type="match status" value="1"/>
</dbReference>
<evidence type="ECO:0000256" key="3">
    <source>
        <dbReference type="ARBA" id="ARBA00012078"/>
    </source>
</evidence>
<keyword evidence="13" id="KW-0963">Cytoplasm</keyword>
<dbReference type="GO" id="GO:0009088">
    <property type="term" value="P:threonine biosynthetic process"/>
    <property type="evidence" value="ECO:0007669"/>
    <property type="project" value="UniProtKB-UniRule"/>
</dbReference>
<proteinExistence type="inferred from homology"/>
<comment type="caution">
    <text evidence="16">The sequence shown here is derived from an EMBL/GenBank/DDBJ whole genome shotgun (WGS) entry which is preliminary data.</text>
</comment>
<reference evidence="16 17" key="1">
    <citation type="journal article" date="2018" name="Environ. Microbiol.">
        <title>Ecological and genomic features of two widespread freshwater picocyanobacteria.</title>
        <authorList>
            <person name="Cabello-Yeves P.J."/>
            <person name="Picazo A."/>
            <person name="Camacho A."/>
            <person name="Callieri C."/>
            <person name="Rosselli R."/>
            <person name="Roda-Garcia J.J."/>
            <person name="Coutinho F.H."/>
            <person name="Rodriguez-Valera F."/>
        </authorList>
    </citation>
    <scope>NUCLEOTIDE SEQUENCE [LARGE SCALE GENOMIC DNA]</scope>
    <source>
        <strain evidence="16 17">Tous</strain>
    </source>
</reference>
<dbReference type="InterPro" id="IPR006204">
    <property type="entry name" value="GHMP_kinase_N_dom"/>
</dbReference>
<sequence length="321" mass="33956">MVRPRVGQGVEVHVPATTANVGPGFDCLGAALDLDNVFQMRCIEGGSERFDLIIEGSEGAHLRGGPDNLVYRSAQRVWKEAGEEPVALEARVRLAVPPARGLGSSATAIVAGLIGANALVGEPLSREKLLELAIDIEGHPDNVVPSLVGGLCMTAKAASHRWRVVRCEWSPLVQAVVAIPAIRLTTSEARRAMPKSIPVGDAVINLGSLTLLLQGLRTGNGDLITDGMHDRLHEPYRWGLIHGGKAVREAALAAGAWGCVISGAGPSLLSLCPKPAAENVSRAMVRAWHQAGVESRSEVLAIQQLGSRWEHLPDQKPAASE</sequence>
<evidence type="ECO:0000259" key="15">
    <source>
        <dbReference type="Pfam" id="PF08544"/>
    </source>
</evidence>
<evidence type="ECO:0000313" key="16">
    <source>
        <dbReference type="EMBL" id="PSJ06940.1"/>
    </source>
</evidence>
<dbReference type="Gene3D" id="3.30.70.890">
    <property type="entry name" value="GHMP kinase, C-terminal domain"/>
    <property type="match status" value="1"/>
</dbReference>
<evidence type="ECO:0000256" key="5">
    <source>
        <dbReference type="ARBA" id="ARBA00022605"/>
    </source>
</evidence>
<dbReference type="AlphaFoldDB" id="A0A2P7N0E2"/>
<dbReference type="OrthoDB" id="9769912at2"/>
<feature type="binding site" evidence="13">
    <location>
        <begin position="97"/>
        <end position="107"/>
    </location>
    <ligand>
        <name>ATP</name>
        <dbReference type="ChEBI" id="CHEBI:30616"/>
    </ligand>
</feature>
<keyword evidence="6 13" id="KW-0808">Transferase</keyword>
<keyword evidence="7 13" id="KW-0791">Threonine biosynthesis</keyword>
<evidence type="ECO:0000256" key="6">
    <source>
        <dbReference type="ARBA" id="ARBA00022679"/>
    </source>
</evidence>
<comment type="function">
    <text evidence="12 13">Catalyzes the ATP-dependent phosphorylation of L-homoserine to L-homoserine phosphate.</text>
</comment>
<evidence type="ECO:0000256" key="2">
    <source>
        <dbReference type="ARBA" id="ARBA00007370"/>
    </source>
</evidence>
<evidence type="ECO:0000256" key="11">
    <source>
        <dbReference type="ARBA" id="ARBA00049375"/>
    </source>
</evidence>
<evidence type="ECO:0000259" key="14">
    <source>
        <dbReference type="Pfam" id="PF00288"/>
    </source>
</evidence>
<evidence type="ECO:0000256" key="1">
    <source>
        <dbReference type="ARBA" id="ARBA00005015"/>
    </source>
</evidence>
<comment type="catalytic activity">
    <reaction evidence="11 13">
        <text>L-homoserine + ATP = O-phospho-L-homoserine + ADP + H(+)</text>
        <dbReference type="Rhea" id="RHEA:13985"/>
        <dbReference type="ChEBI" id="CHEBI:15378"/>
        <dbReference type="ChEBI" id="CHEBI:30616"/>
        <dbReference type="ChEBI" id="CHEBI:57476"/>
        <dbReference type="ChEBI" id="CHEBI:57590"/>
        <dbReference type="ChEBI" id="CHEBI:456216"/>
        <dbReference type="EC" id="2.7.1.39"/>
    </reaction>
</comment>
<dbReference type="InterPro" id="IPR036554">
    <property type="entry name" value="GHMP_kinase_C_sf"/>
</dbReference>
<keyword evidence="5 13" id="KW-0028">Amino-acid biosynthesis</keyword>
<evidence type="ECO:0000256" key="8">
    <source>
        <dbReference type="ARBA" id="ARBA00022741"/>
    </source>
</evidence>
<evidence type="ECO:0000256" key="4">
    <source>
        <dbReference type="ARBA" id="ARBA00017858"/>
    </source>
</evidence>
<keyword evidence="17" id="KW-1185">Reference proteome</keyword>
<evidence type="ECO:0000313" key="17">
    <source>
        <dbReference type="Proteomes" id="UP000243002"/>
    </source>
</evidence>
<evidence type="ECO:0000256" key="9">
    <source>
        <dbReference type="ARBA" id="ARBA00022777"/>
    </source>
</evidence>
<dbReference type="InterPro" id="IPR006203">
    <property type="entry name" value="GHMP_knse_ATP-bd_CS"/>
</dbReference>
<dbReference type="GO" id="GO:0005737">
    <property type="term" value="C:cytoplasm"/>
    <property type="evidence" value="ECO:0007669"/>
    <property type="project" value="UniProtKB-SubCell"/>
</dbReference>
<dbReference type="Gene3D" id="3.30.230.10">
    <property type="match status" value="1"/>
</dbReference>
<feature type="domain" description="GHMP kinase C-terminal" evidence="15">
    <location>
        <begin position="215"/>
        <end position="288"/>
    </location>
</feature>
<dbReference type="InterPro" id="IPR020568">
    <property type="entry name" value="Ribosomal_Su5_D2-typ_SF"/>
</dbReference>
<dbReference type="Pfam" id="PF00288">
    <property type="entry name" value="GHMP_kinases_N"/>
    <property type="match status" value="1"/>
</dbReference>
<dbReference type="UniPathway" id="UPA00050">
    <property type="reaction ID" value="UER00064"/>
</dbReference>
<dbReference type="Proteomes" id="UP000243002">
    <property type="component" value="Unassembled WGS sequence"/>
</dbReference>
<dbReference type="EC" id="2.7.1.39" evidence="3 13"/>
<dbReference type="SUPFAM" id="SSF55060">
    <property type="entry name" value="GHMP Kinase, C-terminal domain"/>
    <property type="match status" value="1"/>
</dbReference>
<evidence type="ECO:0000256" key="7">
    <source>
        <dbReference type="ARBA" id="ARBA00022697"/>
    </source>
</evidence>
<dbReference type="GO" id="GO:0005524">
    <property type="term" value="F:ATP binding"/>
    <property type="evidence" value="ECO:0007669"/>
    <property type="project" value="UniProtKB-UniRule"/>
</dbReference>
<comment type="subcellular location">
    <subcellularLocation>
        <location evidence="13">Cytoplasm</location>
    </subcellularLocation>
</comment>